<dbReference type="Proteomes" id="UP000604825">
    <property type="component" value="Unassembled WGS sequence"/>
</dbReference>
<organism evidence="1 2">
    <name type="scientific">Miscanthus lutarioriparius</name>
    <dbReference type="NCBI Taxonomy" id="422564"/>
    <lineage>
        <taxon>Eukaryota</taxon>
        <taxon>Viridiplantae</taxon>
        <taxon>Streptophyta</taxon>
        <taxon>Embryophyta</taxon>
        <taxon>Tracheophyta</taxon>
        <taxon>Spermatophyta</taxon>
        <taxon>Magnoliopsida</taxon>
        <taxon>Liliopsida</taxon>
        <taxon>Poales</taxon>
        <taxon>Poaceae</taxon>
        <taxon>PACMAD clade</taxon>
        <taxon>Panicoideae</taxon>
        <taxon>Andropogonodae</taxon>
        <taxon>Andropogoneae</taxon>
        <taxon>Saccharinae</taxon>
        <taxon>Miscanthus</taxon>
    </lineage>
</organism>
<reference evidence="1" key="1">
    <citation type="submission" date="2020-10" db="EMBL/GenBank/DDBJ databases">
        <authorList>
            <person name="Han B."/>
            <person name="Lu T."/>
            <person name="Zhao Q."/>
            <person name="Huang X."/>
            <person name="Zhao Y."/>
        </authorList>
    </citation>
    <scope>NUCLEOTIDE SEQUENCE</scope>
</reference>
<dbReference type="AlphaFoldDB" id="A0A811MPS1"/>
<name>A0A811MPS1_9POAL</name>
<keyword evidence="2" id="KW-1185">Reference proteome</keyword>
<dbReference type="EMBL" id="CAJGYO010000002">
    <property type="protein sequence ID" value="CAD6209618.1"/>
    <property type="molecule type" value="Genomic_DNA"/>
</dbReference>
<dbReference type="OrthoDB" id="693698at2759"/>
<evidence type="ECO:0000313" key="1">
    <source>
        <dbReference type="EMBL" id="CAD6209618.1"/>
    </source>
</evidence>
<comment type="caution">
    <text evidence="1">The sequence shown here is derived from an EMBL/GenBank/DDBJ whole genome shotgun (WGS) entry which is preliminary data.</text>
</comment>
<proteinExistence type="predicted"/>
<dbReference type="PANTHER" id="PTHR33074:SF139">
    <property type="entry name" value="OS09G0567000 PROTEIN"/>
    <property type="match status" value="1"/>
</dbReference>
<evidence type="ECO:0008006" key="3">
    <source>
        <dbReference type="Google" id="ProtNLM"/>
    </source>
</evidence>
<evidence type="ECO:0000313" key="2">
    <source>
        <dbReference type="Proteomes" id="UP000604825"/>
    </source>
</evidence>
<protein>
    <recommendedName>
        <fullName evidence="3">DUF1618 domain-containing protein</fullName>
    </recommendedName>
</protein>
<accession>A0A811MPS1</accession>
<dbReference type="PANTHER" id="PTHR33074">
    <property type="entry name" value="EXPRESSED PROTEIN-RELATED"/>
    <property type="match status" value="1"/>
</dbReference>
<gene>
    <name evidence="1" type="ORF">NCGR_LOCUS5813</name>
</gene>
<sequence>MPEMLDHSGMTVKPFKGLFVCQPTLSLSDDDDLVYFMTKAKSMDGKAWVIAVDMKNNTLQGVDEFVAERTIGVDFGYMHSRISKYLTAAPGNHVRAMQPSSHGYFYKSFGSVVALSQYYRKSPAKLVQSIYSLMSGSWVSKCHVHSRPQIQTRSIVCNRCDCVVPVRQ</sequence>